<proteinExistence type="predicted"/>
<protein>
    <submittedName>
        <fullName evidence="1">Uncharacterized protein</fullName>
    </submittedName>
</protein>
<dbReference type="Proteomes" id="UP000607653">
    <property type="component" value="Unassembled WGS sequence"/>
</dbReference>
<sequence>MVRVFGRSFDRDQSFIPRCVGIPFFLVIDMGKDEKD</sequence>
<dbReference type="EMBL" id="DUZY01000009">
    <property type="protein sequence ID" value="DAD49230.1"/>
    <property type="molecule type" value="Genomic_DNA"/>
</dbReference>
<keyword evidence="2" id="KW-1185">Reference proteome</keyword>
<reference evidence="1 2" key="1">
    <citation type="journal article" date="2020" name="Mol. Biol. Evol.">
        <title>Distinct Expression and Methylation Patterns for Genes with Different Fates following a Single Whole-Genome Duplication in Flowering Plants.</title>
        <authorList>
            <person name="Shi T."/>
            <person name="Rahmani R.S."/>
            <person name="Gugger P.F."/>
            <person name="Wang M."/>
            <person name="Li H."/>
            <person name="Zhang Y."/>
            <person name="Li Z."/>
            <person name="Wang Q."/>
            <person name="Van de Peer Y."/>
            <person name="Marchal K."/>
            <person name="Chen J."/>
        </authorList>
    </citation>
    <scope>NUCLEOTIDE SEQUENCE [LARGE SCALE GENOMIC DNA]</scope>
    <source>
        <tissue evidence="1">Leaf</tissue>
    </source>
</reference>
<organism evidence="1 2">
    <name type="scientific">Nelumbo nucifera</name>
    <name type="common">Sacred lotus</name>
    <dbReference type="NCBI Taxonomy" id="4432"/>
    <lineage>
        <taxon>Eukaryota</taxon>
        <taxon>Viridiplantae</taxon>
        <taxon>Streptophyta</taxon>
        <taxon>Embryophyta</taxon>
        <taxon>Tracheophyta</taxon>
        <taxon>Spermatophyta</taxon>
        <taxon>Magnoliopsida</taxon>
        <taxon>Proteales</taxon>
        <taxon>Nelumbonaceae</taxon>
        <taxon>Nelumbo</taxon>
    </lineage>
</organism>
<comment type="caution">
    <text evidence="1">The sequence shown here is derived from an EMBL/GenBank/DDBJ whole genome shotgun (WGS) entry which is preliminary data.</text>
</comment>
<dbReference type="AlphaFoldDB" id="A0A822ZXJ6"/>
<gene>
    <name evidence="1" type="ORF">HUJ06_031916</name>
</gene>
<name>A0A822ZXJ6_NELNU</name>
<accession>A0A822ZXJ6</accession>
<evidence type="ECO:0000313" key="1">
    <source>
        <dbReference type="EMBL" id="DAD49230.1"/>
    </source>
</evidence>
<evidence type="ECO:0000313" key="2">
    <source>
        <dbReference type="Proteomes" id="UP000607653"/>
    </source>
</evidence>